<gene>
    <name evidence="2" type="ORF">UFOPK2788_00666</name>
</gene>
<dbReference type="GO" id="GO:0016020">
    <property type="term" value="C:membrane"/>
    <property type="evidence" value="ECO:0007669"/>
    <property type="project" value="InterPro"/>
</dbReference>
<feature type="transmembrane region" description="Helical" evidence="1">
    <location>
        <begin position="231"/>
        <end position="252"/>
    </location>
</feature>
<dbReference type="Gene3D" id="1.20.120.1760">
    <property type="match status" value="1"/>
</dbReference>
<organism evidence="2">
    <name type="scientific">freshwater metagenome</name>
    <dbReference type="NCBI Taxonomy" id="449393"/>
    <lineage>
        <taxon>unclassified sequences</taxon>
        <taxon>metagenomes</taxon>
        <taxon>ecological metagenomes</taxon>
    </lineage>
</organism>
<reference evidence="2" key="1">
    <citation type="submission" date="2020-05" db="EMBL/GenBank/DDBJ databases">
        <authorList>
            <person name="Chiriac C."/>
            <person name="Salcher M."/>
            <person name="Ghai R."/>
            <person name="Kavagutti S V."/>
        </authorList>
    </citation>
    <scope>NUCLEOTIDE SEQUENCE</scope>
</reference>
<dbReference type="InterPro" id="IPR043130">
    <property type="entry name" value="CDP-OH_PTrfase_TM_dom"/>
</dbReference>
<dbReference type="GO" id="GO:0016780">
    <property type="term" value="F:phosphotransferase activity, for other substituted phosphate groups"/>
    <property type="evidence" value="ECO:0007669"/>
    <property type="project" value="InterPro"/>
</dbReference>
<dbReference type="EMBL" id="CAEZYV010000089">
    <property type="protein sequence ID" value="CAB4738971.1"/>
    <property type="molecule type" value="Genomic_DNA"/>
</dbReference>
<keyword evidence="1" id="KW-0472">Membrane</keyword>
<sequence>MSNLSNRPKRPTIAQIREISQPVSVTGRSTSEHWIADLYQRRISPYLTRILLRTPITANGVTWLMILIGASIGPALLIQGWMGLALALFLSHLQMLIDCCDGEVARWRETKSPMGIFLDKLGHYAAEGFLPICFGLRLGNWPNESITSSIYPYLGALLAILVIINKGLNDAVHVARAFSGLPKIQDAKGINLPIKGVLRKARKLFNYLPAQRIFHSVEFTMFVAIFGRNGISLEIALGIALFVTAGHIAAIVSSAKLRNN</sequence>
<evidence type="ECO:0000256" key="1">
    <source>
        <dbReference type="SAM" id="Phobius"/>
    </source>
</evidence>
<keyword evidence="1" id="KW-1133">Transmembrane helix</keyword>
<feature type="transmembrane region" description="Helical" evidence="1">
    <location>
        <begin position="150"/>
        <end position="168"/>
    </location>
</feature>
<dbReference type="Pfam" id="PF01066">
    <property type="entry name" value="CDP-OH_P_transf"/>
    <property type="match status" value="1"/>
</dbReference>
<dbReference type="AlphaFoldDB" id="A0A6J6SVK2"/>
<name>A0A6J6SVK2_9ZZZZ</name>
<protein>
    <submittedName>
        <fullName evidence="2">Unannotated protein</fullName>
    </submittedName>
</protein>
<dbReference type="GO" id="GO:0008654">
    <property type="term" value="P:phospholipid biosynthetic process"/>
    <property type="evidence" value="ECO:0007669"/>
    <property type="project" value="InterPro"/>
</dbReference>
<proteinExistence type="predicted"/>
<dbReference type="InterPro" id="IPR000462">
    <property type="entry name" value="CDP-OH_P_trans"/>
</dbReference>
<keyword evidence="1" id="KW-0812">Transmembrane</keyword>
<evidence type="ECO:0000313" key="2">
    <source>
        <dbReference type="EMBL" id="CAB4738971.1"/>
    </source>
</evidence>
<accession>A0A6J6SVK2</accession>